<comment type="caution">
    <text evidence="8">The sequence shown here is derived from an EMBL/GenBank/DDBJ whole genome shotgun (WGS) entry which is preliminary data.</text>
</comment>
<dbReference type="CDD" id="cd07984">
    <property type="entry name" value="LPLAT_LABLAT-like"/>
    <property type="match status" value="1"/>
</dbReference>
<keyword evidence="3" id="KW-0997">Cell inner membrane</keyword>
<proteinExistence type="predicted"/>
<dbReference type="GO" id="GO:0005886">
    <property type="term" value="C:plasma membrane"/>
    <property type="evidence" value="ECO:0007669"/>
    <property type="project" value="UniProtKB-SubCell"/>
</dbReference>
<dbReference type="AlphaFoldDB" id="A0A0C2JEQ9"/>
<dbReference type="OrthoDB" id="9803456at2"/>
<keyword evidence="9" id="KW-1185">Reference proteome</keyword>
<feature type="compositionally biased region" description="Low complexity" evidence="7">
    <location>
        <begin position="307"/>
        <end position="318"/>
    </location>
</feature>
<sequence length="331" mass="36378">MSERATTALYTLGWSLLRRVPERAGRAAFRAVADAAWLRRGAGVRRLEANLRRVAGPEVGDDGIRALSRAGMRSYLRYFYEMFMLEAYSDEDLRARVDCTGIEYLQGVLASGRGVVAALPHMGNWDLAGAWVTRYGIPLTTVAERLKPEPLFERFVAFREGLGMEVLPLTGGPAHSAGVLARRLRQGRLVCLLADRDLTASGVEVAFFGESARMPAGPAALAERTGAALIPVAMWYEDGRMRVDIREEIPVPANAGRPERVQAMTAQLARVFEGAITRHPQDWHMLQRVFAADLDSGDQGDRDGSVRASPAAPTAPAPRRGRTAIRKRTRR</sequence>
<evidence type="ECO:0000256" key="3">
    <source>
        <dbReference type="ARBA" id="ARBA00022519"/>
    </source>
</evidence>
<evidence type="ECO:0000256" key="2">
    <source>
        <dbReference type="ARBA" id="ARBA00022475"/>
    </source>
</evidence>
<evidence type="ECO:0000313" key="8">
    <source>
        <dbReference type="EMBL" id="KIH97405.1"/>
    </source>
</evidence>
<keyword evidence="6 8" id="KW-0012">Acyltransferase</keyword>
<organism evidence="8 9">
    <name type="scientific">Streptomonospora alba</name>
    <dbReference type="NCBI Taxonomy" id="183763"/>
    <lineage>
        <taxon>Bacteria</taxon>
        <taxon>Bacillati</taxon>
        <taxon>Actinomycetota</taxon>
        <taxon>Actinomycetes</taxon>
        <taxon>Streptosporangiales</taxon>
        <taxon>Nocardiopsidaceae</taxon>
        <taxon>Streptomonospora</taxon>
    </lineage>
</organism>
<evidence type="ECO:0000313" key="9">
    <source>
        <dbReference type="Proteomes" id="UP000031675"/>
    </source>
</evidence>
<dbReference type="Pfam" id="PF03279">
    <property type="entry name" value="Lip_A_acyltrans"/>
    <property type="match status" value="1"/>
</dbReference>
<keyword evidence="2" id="KW-1003">Cell membrane</keyword>
<dbReference type="PANTHER" id="PTHR30606:SF10">
    <property type="entry name" value="PHOSPHATIDYLINOSITOL MANNOSIDE ACYLTRANSFERASE"/>
    <property type="match status" value="1"/>
</dbReference>
<protein>
    <submittedName>
        <fullName evidence="8">Lipid A biosynthesis acyltransferase</fullName>
    </submittedName>
</protein>
<keyword evidence="5" id="KW-0472">Membrane</keyword>
<dbReference type="RefSeq" id="WP_040275600.1">
    <property type="nucleotide sequence ID" value="NZ_JROO01000038.1"/>
</dbReference>
<feature type="compositionally biased region" description="Basic residues" evidence="7">
    <location>
        <begin position="319"/>
        <end position="331"/>
    </location>
</feature>
<dbReference type="EMBL" id="JROO01000038">
    <property type="protein sequence ID" value="KIH97405.1"/>
    <property type="molecule type" value="Genomic_DNA"/>
</dbReference>
<accession>A0A0C2JEQ9</accession>
<dbReference type="InterPro" id="IPR004960">
    <property type="entry name" value="LipA_acyltrans"/>
</dbReference>
<evidence type="ECO:0000256" key="1">
    <source>
        <dbReference type="ARBA" id="ARBA00004533"/>
    </source>
</evidence>
<dbReference type="Proteomes" id="UP000031675">
    <property type="component" value="Unassembled WGS sequence"/>
</dbReference>
<reference evidence="9" key="1">
    <citation type="journal article" date="2015" name="Chem. Biol.">
        <title>Structure, bioactivity, and resistance mechanism of streptomonomicin, an unusual lasso Peptide from an understudied halophilic actinomycete.</title>
        <authorList>
            <person name="Metelev M."/>
            <person name="Tietz J.I."/>
            <person name="Melby J.O."/>
            <person name="Blair P.M."/>
            <person name="Zhu L."/>
            <person name="Livnat I."/>
            <person name="Severinov K."/>
            <person name="Mitchell D.A."/>
        </authorList>
    </citation>
    <scope>NUCLEOTIDE SEQUENCE [LARGE SCALE GENOMIC DNA]</scope>
    <source>
        <strain evidence="9">YIM 90003</strain>
    </source>
</reference>
<evidence type="ECO:0000256" key="4">
    <source>
        <dbReference type="ARBA" id="ARBA00022679"/>
    </source>
</evidence>
<dbReference type="GO" id="GO:0009247">
    <property type="term" value="P:glycolipid biosynthetic process"/>
    <property type="evidence" value="ECO:0007669"/>
    <property type="project" value="UniProtKB-ARBA"/>
</dbReference>
<dbReference type="PANTHER" id="PTHR30606">
    <property type="entry name" value="LIPID A BIOSYNTHESIS LAUROYL ACYLTRANSFERASE"/>
    <property type="match status" value="1"/>
</dbReference>
<name>A0A0C2JEQ9_9ACTN</name>
<evidence type="ECO:0000256" key="6">
    <source>
        <dbReference type="ARBA" id="ARBA00023315"/>
    </source>
</evidence>
<comment type="subcellular location">
    <subcellularLocation>
        <location evidence="1">Cell inner membrane</location>
    </subcellularLocation>
</comment>
<dbReference type="STRING" id="183763.LP52_19320"/>
<evidence type="ECO:0000256" key="5">
    <source>
        <dbReference type="ARBA" id="ARBA00023136"/>
    </source>
</evidence>
<keyword evidence="4 8" id="KW-0808">Transferase</keyword>
<dbReference type="NCBIfam" id="NF005919">
    <property type="entry name" value="PRK07920.1"/>
    <property type="match status" value="1"/>
</dbReference>
<dbReference type="GO" id="GO:0016746">
    <property type="term" value="F:acyltransferase activity"/>
    <property type="evidence" value="ECO:0007669"/>
    <property type="project" value="UniProtKB-KW"/>
</dbReference>
<feature type="region of interest" description="Disordered" evidence="7">
    <location>
        <begin position="295"/>
        <end position="331"/>
    </location>
</feature>
<gene>
    <name evidence="8" type="ORF">LP52_19320</name>
</gene>
<evidence type="ECO:0000256" key="7">
    <source>
        <dbReference type="SAM" id="MobiDB-lite"/>
    </source>
</evidence>